<comment type="caution">
    <text evidence="4">The sequence shown here is derived from an EMBL/GenBank/DDBJ whole genome shotgun (WGS) entry which is preliminary data.</text>
</comment>
<feature type="region of interest" description="Disordered" evidence="1">
    <location>
        <begin position="149"/>
        <end position="169"/>
    </location>
</feature>
<dbReference type="SUPFAM" id="SSF49265">
    <property type="entry name" value="Fibronectin type III"/>
    <property type="match status" value="1"/>
</dbReference>
<dbReference type="Pfam" id="PF00942">
    <property type="entry name" value="CBM_3"/>
    <property type="match status" value="1"/>
</dbReference>
<dbReference type="Pfam" id="PF12891">
    <property type="entry name" value="Glyco_hydro_44"/>
    <property type="match status" value="1"/>
</dbReference>
<dbReference type="CDD" id="cd00063">
    <property type="entry name" value="FN3"/>
    <property type="match status" value="2"/>
</dbReference>
<dbReference type="InterPro" id="IPR008965">
    <property type="entry name" value="CBM2/CBM3_carb-bd_dom_sf"/>
</dbReference>
<dbReference type="InterPro" id="IPR036116">
    <property type="entry name" value="FN3_sf"/>
</dbReference>
<dbReference type="SUPFAM" id="SSF49384">
    <property type="entry name" value="Carbohydrate-binding domain"/>
    <property type="match status" value="1"/>
</dbReference>
<evidence type="ECO:0000313" key="5">
    <source>
        <dbReference type="Proteomes" id="UP000570361"/>
    </source>
</evidence>
<dbReference type="EMBL" id="JACHXK010000034">
    <property type="protein sequence ID" value="MBB3114520.1"/>
    <property type="molecule type" value="Genomic_DNA"/>
</dbReference>
<name>A0A7W5FRH1_9BACL</name>
<feature type="compositionally biased region" description="Gly residues" evidence="1">
    <location>
        <begin position="149"/>
        <end position="166"/>
    </location>
</feature>
<evidence type="ECO:0000313" key="4">
    <source>
        <dbReference type="EMBL" id="MBB3114520.1"/>
    </source>
</evidence>
<evidence type="ECO:0000256" key="1">
    <source>
        <dbReference type="SAM" id="MobiDB-lite"/>
    </source>
</evidence>
<dbReference type="Proteomes" id="UP000570361">
    <property type="component" value="Unassembled WGS sequence"/>
</dbReference>
<feature type="domain" description="CBM3" evidence="3">
    <location>
        <begin position="281"/>
        <end position="432"/>
    </location>
</feature>
<dbReference type="SUPFAM" id="SSF51445">
    <property type="entry name" value="(Trans)glycosidases"/>
    <property type="match status" value="1"/>
</dbReference>
<dbReference type="Gene3D" id="3.20.20.80">
    <property type="entry name" value="Glycosidases"/>
    <property type="match status" value="1"/>
</dbReference>
<dbReference type="InterPro" id="IPR017853">
    <property type="entry name" value="GH"/>
</dbReference>
<dbReference type="Gene3D" id="2.60.40.1180">
    <property type="entry name" value="Golgi alpha-mannosidase II"/>
    <property type="match status" value="1"/>
</dbReference>
<dbReference type="InterPro" id="IPR036966">
    <property type="entry name" value="CBM3_sf"/>
</dbReference>
<dbReference type="InterPro" id="IPR013783">
    <property type="entry name" value="Ig-like_fold"/>
</dbReference>
<gene>
    <name evidence="4" type="ORF">FHS18_006641</name>
</gene>
<accession>A0A7W5FRH1</accession>
<dbReference type="PROSITE" id="PS51172">
    <property type="entry name" value="CBM3"/>
    <property type="match status" value="1"/>
</dbReference>
<dbReference type="InterPro" id="IPR024745">
    <property type="entry name" value="GH44_cat"/>
</dbReference>
<organism evidence="4 5">
    <name type="scientific">Paenibacillus phyllosphaerae</name>
    <dbReference type="NCBI Taxonomy" id="274593"/>
    <lineage>
        <taxon>Bacteria</taxon>
        <taxon>Bacillati</taxon>
        <taxon>Bacillota</taxon>
        <taxon>Bacilli</taxon>
        <taxon>Bacillales</taxon>
        <taxon>Paenibacillaceae</taxon>
        <taxon>Paenibacillus</taxon>
    </lineage>
</organism>
<protein>
    <recommendedName>
        <fullName evidence="6">Endo-1,4-beta-glucanase</fullName>
    </recommendedName>
</protein>
<dbReference type="Pfam" id="PF00041">
    <property type="entry name" value="fn3"/>
    <property type="match status" value="1"/>
</dbReference>
<proteinExistence type="predicted"/>
<reference evidence="4 5" key="1">
    <citation type="submission" date="2020-08" db="EMBL/GenBank/DDBJ databases">
        <title>Genomic Encyclopedia of Type Strains, Phase III (KMG-III): the genomes of soil and plant-associated and newly described type strains.</title>
        <authorList>
            <person name="Whitman W."/>
        </authorList>
    </citation>
    <scope>NUCLEOTIDE SEQUENCE [LARGE SCALE GENOMIC DNA]</scope>
    <source>
        <strain evidence="4 5">CECT 5862</strain>
    </source>
</reference>
<sequence length="1127" mass="121098">MNRIPSSRWGRVLLVAIACLLAISGLTPFGGIGQARAAMTVETSAQADSAVIAPGTTTTIHLQVTPSENASLLLDLELFNSSLTRIHQSVQDHIEVTAGEQKTVAFEWKVPAGLPAGTYIVSFGVFGAGWSGMHKWHAAAATITIGGTGTGGGSGGNGGGTGGDGGSEQPVTFESAAAITPVEVEQGAAATIQASIKASAAAAAVAEVRIVSPSGQVAASESYSRTFGSTATVLPLTWLTAADTAVGRYTVEVLLYSADRSKLLHENRSAGQLTVKAKAEAPAGGFVVSVENDGNPRTAAPSPGFEIKNTSTQPLKLSAIKLRYYFTIDGEQELSVDFWTMLGSKSLVTTKFEKMPIPSAKADYYLEIGFSEAAGSLAPGKQTGVYTWFHKPDWSSMDQTNDYSYSGASDPEPSQLVTAYVDGVLQWGSEPELLDMPAAPAGIKAVPTSSSVVFTWEPVDGADSYELLADGIAVKNITTAGYIDSYLSPGTPHKYKIRTRKGDAYSIWSAPIAVRTTGLTAIPAPVNVKAKTTSSTVTLSWNASPVKVSGYQLDIDGTMIDLPSTQLTYAHEGLASGTVHHYRVRGVDGADKGAWSDEVRANTTRQVTGAFDVAFTVDPEAGRAPISPYIYGANEDMTGTENFTARRMGGNRMSTYNWENNASNSGSDWIHHNDGFVPWYYGNIPEAQWKVPGIAAIGFHEQSLKKGAYSLVTLQTAGYAAADYNGTVRDSERAPSSRWVEVAPAKGAPLSLTPDLNDGKVYMDEFVNLLVNTFGPASSKTGIKGYAIDNEPGLWTETHNRMHPDQPLSVEILSKGVALAKAVKAVDPSSELFGPVLYGFSEYYDMQASTDWVQFKDSYDWYIDYYLDNMRKESEKSGKRLLDVLDLHWYPEISDASGTRVTNSASNDNIELNKLRLQAPRSLWDASFIENTWIGRWSSQFLPMIPRLQQSIGQYNPGTKLAFTEHNFGGENHITGGLAAADVLGIFGKFGVYLSTFWKMDNTLEEAPYVSAAYRLYNNYDGANGKYGDTLVKTETNDIENSSIYGSVFREDDGTLHLIVMNKNYDHTMNAKLDIAGSTSYTSARIFALGGDSPDVQEQAPIAGIEGNELNLAIPKLTAYHIVLSAE</sequence>
<dbReference type="GO" id="GO:0005975">
    <property type="term" value="P:carbohydrate metabolic process"/>
    <property type="evidence" value="ECO:0007669"/>
    <property type="project" value="InterPro"/>
</dbReference>
<evidence type="ECO:0000259" key="2">
    <source>
        <dbReference type="PROSITE" id="PS50853"/>
    </source>
</evidence>
<dbReference type="InterPro" id="IPR001956">
    <property type="entry name" value="CBM3"/>
</dbReference>
<dbReference type="SMART" id="SM01067">
    <property type="entry name" value="CBM_3"/>
    <property type="match status" value="1"/>
</dbReference>
<dbReference type="InterPro" id="IPR003961">
    <property type="entry name" value="FN3_dom"/>
</dbReference>
<dbReference type="Gene3D" id="2.60.40.710">
    <property type="entry name" value="Endoglucanase-like"/>
    <property type="match status" value="1"/>
</dbReference>
<dbReference type="SMART" id="SM00060">
    <property type="entry name" value="FN3"/>
    <property type="match status" value="2"/>
</dbReference>
<dbReference type="Gene3D" id="2.60.40.10">
    <property type="entry name" value="Immunoglobulins"/>
    <property type="match status" value="3"/>
</dbReference>
<dbReference type="PROSITE" id="PS50853">
    <property type="entry name" value="FN3"/>
    <property type="match status" value="1"/>
</dbReference>
<feature type="domain" description="Fibronectin type-III" evidence="2">
    <location>
        <begin position="522"/>
        <end position="607"/>
    </location>
</feature>
<dbReference type="AlphaFoldDB" id="A0A7W5FRH1"/>
<keyword evidence="5" id="KW-1185">Reference proteome</keyword>
<dbReference type="RefSeq" id="WP_183604556.1">
    <property type="nucleotide sequence ID" value="NZ_JACHXK010000034.1"/>
</dbReference>
<dbReference type="InterPro" id="IPR013780">
    <property type="entry name" value="Glyco_hydro_b"/>
</dbReference>
<dbReference type="GO" id="GO:0030248">
    <property type="term" value="F:cellulose binding"/>
    <property type="evidence" value="ECO:0007669"/>
    <property type="project" value="InterPro"/>
</dbReference>
<evidence type="ECO:0008006" key="6">
    <source>
        <dbReference type="Google" id="ProtNLM"/>
    </source>
</evidence>
<evidence type="ECO:0000259" key="3">
    <source>
        <dbReference type="PROSITE" id="PS51172"/>
    </source>
</evidence>